<reference evidence="5" key="3">
    <citation type="submission" date="2015-04" db="UniProtKB">
        <authorList>
            <consortium name="EnsemblPlants"/>
        </authorList>
    </citation>
    <scope>IDENTIFICATION</scope>
    <source>
        <strain evidence="5">cv. Jemalong A17</strain>
    </source>
</reference>
<dbReference type="GO" id="GO:0000055">
    <property type="term" value="P:ribosomal large subunit export from nucleus"/>
    <property type="evidence" value="ECO:0000318"/>
    <property type="project" value="GO_Central"/>
</dbReference>
<sequence>MQLEKRNSTPNLMSHCGELPTTTSASNGLSEKLKYLETLISKSHHIRSSPYLLSIQQQAAMMNSDSITHFTFDPTVAKDLGNNAMLLAHVAPSWTKLMVKSIQFAKRVLVTLWELYQRKVWFDEKTANAICTAMGIKTEALSFLLENKKQIIEIDDSDSDDEPTESPQAIILDKSEKLSSTNFMSCDGKLMVAEALGGRSEKLNLQTLQSKVERDPIGYILEVLLIHSQFNSSLQLFQQAAMNFISVNGIIDSDLTTVASDPTVAEDLAERAMFLTLVAPSYPTLFFLADFPIRLVYLLHSFAQFIPSMSRFKLAHALILLVNRQTVAIDETLPLLMELQTLGDKKLTRFVSQHLVVNIRRLKRPAVIKTQKLQSVMFKMLQEENEAVAKRVLVILWRLYQRKVWFDEKTANAICTASFHPALRYPFFFSSRLRLYHSLQVVEKDCDDSDSDDELPHLKENHRDLTMYQLRKLGNRLPYNRKSLQKPLAERINNDYYSPLNHMIDRQGFAEKLFSCLQTYNEESEVKMMMLKFIARIVGRHKLALLEFYPFVQKYIHPHQQDVVNLLAAVVEACHDEVFTAGLNAVREICIRMPLVTTAISYSFENISI</sequence>
<dbReference type="PANTHER" id="PTHR12730">
    <property type="entry name" value="HSDA/SDA1-RELATED"/>
    <property type="match status" value="1"/>
</dbReference>
<evidence type="ECO:0000256" key="2">
    <source>
        <dbReference type="SAM" id="MobiDB-lite"/>
    </source>
</evidence>
<gene>
    <name evidence="4" type="ordered locus">MTR_4g005970</name>
</gene>
<comment type="function">
    <text evidence="1">Required for 60S pre-ribosomal subunits export to the cytoplasm.</text>
</comment>
<comment type="similarity">
    <text evidence="1">Belongs to the SDA1 family.</text>
</comment>
<dbReference type="STRING" id="3880.G7JVK9"/>
<dbReference type="EMBL" id="CM001220">
    <property type="protein sequence ID" value="AES86346.2"/>
    <property type="molecule type" value="Genomic_DNA"/>
</dbReference>
<evidence type="ECO:0000259" key="3">
    <source>
        <dbReference type="Pfam" id="PF08158"/>
    </source>
</evidence>
<accession>A0A0C3WQS8</accession>
<dbReference type="Proteomes" id="UP000002051">
    <property type="component" value="Chromosome 4"/>
</dbReference>
<accession>G7JVK9</accession>
<keyword evidence="1" id="KW-0690">Ribosome biogenesis</keyword>
<comment type="subcellular location">
    <subcellularLocation>
        <location evidence="1">Nucleus</location>
        <location evidence="1">Nucleolus</location>
    </subcellularLocation>
</comment>
<keyword evidence="1" id="KW-0539">Nucleus</keyword>
<evidence type="ECO:0000313" key="4">
    <source>
        <dbReference type="EMBL" id="AES86346.2"/>
    </source>
</evidence>
<evidence type="ECO:0000256" key="1">
    <source>
        <dbReference type="RuleBase" id="RU365057"/>
    </source>
</evidence>
<dbReference type="GO" id="GO:0015031">
    <property type="term" value="P:protein transport"/>
    <property type="evidence" value="ECO:0007669"/>
    <property type="project" value="UniProtKB-KW"/>
</dbReference>
<dbReference type="HOGENOM" id="CLU_448624_0_0_1"/>
<dbReference type="GO" id="GO:0005730">
    <property type="term" value="C:nucleolus"/>
    <property type="evidence" value="ECO:0000318"/>
    <property type="project" value="GO_Central"/>
</dbReference>
<dbReference type="InterPro" id="IPR027312">
    <property type="entry name" value="Sda1"/>
</dbReference>
<evidence type="ECO:0000313" key="6">
    <source>
        <dbReference type="Proteomes" id="UP000002051"/>
    </source>
</evidence>
<dbReference type="InterPro" id="IPR016024">
    <property type="entry name" value="ARM-type_fold"/>
</dbReference>
<dbReference type="InterPro" id="IPR012977">
    <property type="entry name" value="SDA1_N"/>
</dbReference>
<name>G7JVK9_MEDTR</name>
<feature type="domain" description="SDA1 N-terminal" evidence="3">
    <location>
        <begin position="274"/>
        <end position="578"/>
    </location>
</feature>
<reference evidence="4 6" key="1">
    <citation type="journal article" date="2011" name="Nature">
        <title>The Medicago genome provides insight into the evolution of rhizobial symbioses.</title>
        <authorList>
            <person name="Young N.D."/>
            <person name="Debelle F."/>
            <person name="Oldroyd G.E."/>
            <person name="Geurts R."/>
            <person name="Cannon S.B."/>
            <person name="Udvardi M.K."/>
            <person name="Benedito V.A."/>
            <person name="Mayer K.F."/>
            <person name="Gouzy J."/>
            <person name="Schoof H."/>
            <person name="Van de Peer Y."/>
            <person name="Proost S."/>
            <person name="Cook D.R."/>
            <person name="Meyers B.C."/>
            <person name="Spannagl M."/>
            <person name="Cheung F."/>
            <person name="De Mita S."/>
            <person name="Krishnakumar V."/>
            <person name="Gundlach H."/>
            <person name="Zhou S."/>
            <person name="Mudge J."/>
            <person name="Bharti A.K."/>
            <person name="Murray J.D."/>
            <person name="Naoumkina M.A."/>
            <person name="Rosen B."/>
            <person name="Silverstein K.A."/>
            <person name="Tang H."/>
            <person name="Rombauts S."/>
            <person name="Zhao P.X."/>
            <person name="Zhou P."/>
            <person name="Barbe V."/>
            <person name="Bardou P."/>
            <person name="Bechner M."/>
            <person name="Bellec A."/>
            <person name="Berger A."/>
            <person name="Berges H."/>
            <person name="Bidwell S."/>
            <person name="Bisseling T."/>
            <person name="Choisne N."/>
            <person name="Couloux A."/>
            <person name="Denny R."/>
            <person name="Deshpande S."/>
            <person name="Dai X."/>
            <person name="Doyle J.J."/>
            <person name="Dudez A.M."/>
            <person name="Farmer A.D."/>
            <person name="Fouteau S."/>
            <person name="Franken C."/>
            <person name="Gibelin C."/>
            <person name="Gish J."/>
            <person name="Goldstein S."/>
            <person name="Gonzalez A.J."/>
            <person name="Green P.J."/>
            <person name="Hallab A."/>
            <person name="Hartog M."/>
            <person name="Hua A."/>
            <person name="Humphray S.J."/>
            <person name="Jeong D.H."/>
            <person name="Jing Y."/>
            <person name="Jocker A."/>
            <person name="Kenton S.M."/>
            <person name="Kim D.J."/>
            <person name="Klee K."/>
            <person name="Lai H."/>
            <person name="Lang C."/>
            <person name="Lin S."/>
            <person name="Macmil S.L."/>
            <person name="Magdelenat G."/>
            <person name="Matthews L."/>
            <person name="McCorrison J."/>
            <person name="Monaghan E.L."/>
            <person name="Mun J.H."/>
            <person name="Najar F.Z."/>
            <person name="Nicholson C."/>
            <person name="Noirot C."/>
            <person name="O'Bleness M."/>
            <person name="Paule C.R."/>
            <person name="Poulain J."/>
            <person name="Prion F."/>
            <person name="Qin B."/>
            <person name="Qu C."/>
            <person name="Retzel E.F."/>
            <person name="Riddle C."/>
            <person name="Sallet E."/>
            <person name="Samain S."/>
            <person name="Samson N."/>
            <person name="Sanders I."/>
            <person name="Saurat O."/>
            <person name="Scarpelli C."/>
            <person name="Schiex T."/>
            <person name="Segurens B."/>
            <person name="Severin A.J."/>
            <person name="Sherrier D.J."/>
            <person name="Shi R."/>
            <person name="Sims S."/>
            <person name="Singer S.R."/>
            <person name="Sinharoy S."/>
            <person name="Sterck L."/>
            <person name="Viollet A."/>
            <person name="Wang B.B."/>
            <person name="Wang K."/>
            <person name="Wang M."/>
            <person name="Wang X."/>
            <person name="Warfsmann J."/>
            <person name="Weissenbach J."/>
            <person name="White D.D."/>
            <person name="White J.D."/>
            <person name="Wiley G.B."/>
            <person name="Wincker P."/>
            <person name="Xing Y."/>
            <person name="Yang L."/>
            <person name="Yao Z."/>
            <person name="Ying F."/>
            <person name="Zhai J."/>
            <person name="Zhou L."/>
            <person name="Zuber A."/>
            <person name="Denarie J."/>
            <person name="Dixon R.A."/>
            <person name="May G.D."/>
            <person name="Schwartz D.C."/>
            <person name="Rogers J."/>
            <person name="Quetier F."/>
            <person name="Town C.D."/>
            <person name="Roe B.A."/>
        </authorList>
    </citation>
    <scope>NUCLEOTIDE SEQUENCE [LARGE SCALE GENOMIC DNA]</scope>
    <source>
        <strain evidence="4">A17</strain>
        <strain evidence="5 6">cv. Jemalong A17</strain>
    </source>
</reference>
<keyword evidence="1" id="KW-0653">Protein transport</keyword>
<organism evidence="4 6">
    <name type="scientific">Medicago truncatula</name>
    <name type="common">Barrel medic</name>
    <name type="synonym">Medicago tribuloides</name>
    <dbReference type="NCBI Taxonomy" id="3880"/>
    <lineage>
        <taxon>Eukaryota</taxon>
        <taxon>Viridiplantae</taxon>
        <taxon>Streptophyta</taxon>
        <taxon>Embryophyta</taxon>
        <taxon>Tracheophyta</taxon>
        <taxon>Spermatophyta</taxon>
        <taxon>Magnoliopsida</taxon>
        <taxon>eudicotyledons</taxon>
        <taxon>Gunneridae</taxon>
        <taxon>Pentapetalae</taxon>
        <taxon>rosids</taxon>
        <taxon>fabids</taxon>
        <taxon>Fabales</taxon>
        <taxon>Fabaceae</taxon>
        <taxon>Papilionoideae</taxon>
        <taxon>50 kb inversion clade</taxon>
        <taxon>NPAAA clade</taxon>
        <taxon>Hologalegina</taxon>
        <taxon>IRL clade</taxon>
        <taxon>Trifolieae</taxon>
        <taxon>Medicago</taxon>
    </lineage>
</organism>
<dbReference type="AlphaFoldDB" id="G7JVK9"/>
<protein>
    <recommendedName>
        <fullName evidence="1">Protein SDA1</fullName>
    </recommendedName>
</protein>
<reference evidence="4 6" key="2">
    <citation type="journal article" date="2014" name="BMC Genomics">
        <title>An improved genome release (version Mt4.0) for the model legume Medicago truncatula.</title>
        <authorList>
            <person name="Tang H."/>
            <person name="Krishnakumar V."/>
            <person name="Bidwell S."/>
            <person name="Rosen B."/>
            <person name="Chan A."/>
            <person name="Zhou S."/>
            <person name="Gentzbittel L."/>
            <person name="Childs K.L."/>
            <person name="Yandell M."/>
            <person name="Gundlach H."/>
            <person name="Mayer K.F."/>
            <person name="Schwartz D.C."/>
            <person name="Town C.D."/>
        </authorList>
    </citation>
    <scope>GENOME REANNOTATION</scope>
    <source>
        <strain evidence="5 6">cv. Jemalong A17</strain>
    </source>
</reference>
<keyword evidence="6" id="KW-1185">Reference proteome</keyword>
<keyword evidence="1" id="KW-0813">Transport</keyword>
<dbReference type="GO" id="GO:0042273">
    <property type="term" value="P:ribosomal large subunit biogenesis"/>
    <property type="evidence" value="ECO:0000318"/>
    <property type="project" value="GO_Central"/>
</dbReference>
<dbReference type="SUPFAM" id="SSF48371">
    <property type="entry name" value="ARM repeat"/>
    <property type="match status" value="1"/>
</dbReference>
<feature type="region of interest" description="Disordered" evidence="2">
    <location>
        <begin position="1"/>
        <end position="20"/>
    </location>
</feature>
<proteinExistence type="inferred from homology"/>
<evidence type="ECO:0000313" key="5">
    <source>
        <dbReference type="EnsemblPlants" id="AES86346"/>
    </source>
</evidence>
<dbReference type="PaxDb" id="3880-AES86346"/>
<dbReference type="Pfam" id="PF08158">
    <property type="entry name" value="SDA1_HEAT"/>
    <property type="match status" value="2"/>
</dbReference>
<dbReference type="EnsemblPlants" id="AES86346">
    <property type="protein sequence ID" value="AES86346"/>
    <property type="gene ID" value="MTR_4g005970"/>
</dbReference>
<dbReference type="PANTHER" id="PTHR12730:SF0">
    <property type="entry name" value="PROTEIN SDA1 HOMOLOG"/>
    <property type="match status" value="1"/>
</dbReference>
<dbReference type="eggNOG" id="KOG2229">
    <property type="taxonomic scope" value="Eukaryota"/>
</dbReference>
<feature type="domain" description="SDA1 N-terminal" evidence="3">
    <location>
        <begin position="101"/>
        <end position="166"/>
    </location>
</feature>